<feature type="domain" description="Major facilitator superfamily (MFS) profile" evidence="6">
    <location>
        <begin position="1"/>
        <end position="202"/>
    </location>
</feature>
<evidence type="ECO:0000256" key="3">
    <source>
        <dbReference type="ARBA" id="ARBA00022692"/>
    </source>
</evidence>
<dbReference type="GO" id="GO:0005351">
    <property type="term" value="F:carbohydrate:proton symporter activity"/>
    <property type="evidence" value="ECO:0007669"/>
    <property type="project" value="TreeGrafter"/>
</dbReference>
<evidence type="ECO:0000256" key="4">
    <source>
        <dbReference type="ARBA" id="ARBA00022989"/>
    </source>
</evidence>
<dbReference type="PANTHER" id="PTHR48022:SF2">
    <property type="entry name" value="PLASTIDIC GLUCOSE TRANSPORTER 4"/>
    <property type="match status" value="1"/>
</dbReference>
<evidence type="ECO:0000313" key="7">
    <source>
        <dbReference type="EMBL" id="GKT41341.1"/>
    </source>
</evidence>
<dbReference type="Pfam" id="PF00083">
    <property type="entry name" value="Sugar_tr"/>
    <property type="match status" value="1"/>
</dbReference>
<name>A0AA37L403_9PEZI</name>
<dbReference type="AlphaFoldDB" id="A0AA37L403"/>
<evidence type="ECO:0000256" key="2">
    <source>
        <dbReference type="ARBA" id="ARBA00010992"/>
    </source>
</evidence>
<evidence type="ECO:0000313" key="8">
    <source>
        <dbReference type="Proteomes" id="UP001055115"/>
    </source>
</evidence>
<dbReference type="EMBL" id="BQXU01000003">
    <property type="protein sequence ID" value="GKT41341.1"/>
    <property type="molecule type" value="Genomic_DNA"/>
</dbReference>
<evidence type="ECO:0000259" key="6">
    <source>
        <dbReference type="PROSITE" id="PS50850"/>
    </source>
</evidence>
<keyword evidence="3" id="KW-0812">Transmembrane</keyword>
<evidence type="ECO:0000256" key="5">
    <source>
        <dbReference type="ARBA" id="ARBA00023136"/>
    </source>
</evidence>
<dbReference type="Gene3D" id="1.20.1250.20">
    <property type="entry name" value="MFS general substrate transporter like domains"/>
    <property type="match status" value="1"/>
</dbReference>
<dbReference type="InterPro" id="IPR050360">
    <property type="entry name" value="MFS_Sugar_Transporters"/>
</dbReference>
<protein>
    <submittedName>
        <fullName evidence="7">High-affinity fructose transporter ght6</fullName>
    </submittedName>
</protein>
<comment type="subcellular location">
    <subcellularLocation>
        <location evidence="1">Membrane</location>
        <topology evidence="1">Multi-pass membrane protein</topology>
    </subcellularLocation>
</comment>
<dbReference type="InterPro" id="IPR036259">
    <property type="entry name" value="MFS_trans_sf"/>
</dbReference>
<evidence type="ECO:0000256" key="1">
    <source>
        <dbReference type="ARBA" id="ARBA00004141"/>
    </source>
</evidence>
<dbReference type="InterPro" id="IPR005828">
    <property type="entry name" value="MFS_sugar_transport-like"/>
</dbReference>
<sequence length="202" mass="21918">MGFPLNFKETDIFREMTMRLFLASIYSWAASDSAQHNTADYGFWSGILGMKEFEKAFGVFDSETNSWAMPSTWQSIGSAPPTAGLAIGALISGFVGSKFGRLNTFRGSSIVSIVGILIQSATIDSYWQIVAGQIINSMALGVLANPIPAYLAEVAPLSIRGTLVNCYHFIIGVGAVLINTCKWSMHERGHTAPPFFSSSWCL</sequence>
<dbReference type="SUPFAM" id="SSF103473">
    <property type="entry name" value="MFS general substrate transporter"/>
    <property type="match status" value="1"/>
</dbReference>
<comment type="similarity">
    <text evidence="2">Belongs to the major facilitator superfamily. Sugar transporter (TC 2.A.1.1) family.</text>
</comment>
<accession>A0AA37L403</accession>
<reference evidence="7 8" key="1">
    <citation type="submission" date="2022-03" db="EMBL/GenBank/DDBJ databases">
        <title>Genome data of Colletotrichum spp.</title>
        <authorList>
            <person name="Utami Y.D."/>
            <person name="Hiruma K."/>
        </authorList>
    </citation>
    <scope>NUCLEOTIDE SEQUENCE [LARGE SCALE GENOMIC DNA]</scope>
    <source>
        <strain evidence="7 8">MAFF 239500</strain>
    </source>
</reference>
<dbReference type="GO" id="GO:0016020">
    <property type="term" value="C:membrane"/>
    <property type="evidence" value="ECO:0007669"/>
    <property type="project" value="UniProtKB-SubCell"/>
</dbReference>
<proteinExistence type="inferred from homology"/>
<keyword evidence="5" id="KW-0472">Membrane</keyword>
<keyword evidence="4" id="KW-1133">Transmembrane helix</keyword>
<comment type="caution">
    <text evidence="7">The sequence shown here is derived from an EMBL/GenBank/DDBJ whole genome shotgun (WGS) entry which is preliminary data.</text>
</comment>
<gene>
    <name evidence="7" type="ORF">ColSpa_01522</name>
</gene>
<dbReference type="PANTHER" id="PTHR48022">
    <property type="entry name" value="PLASTIDIC GLUCOSE TRANSPORTER 4"/>
    <property type="match status" value="1"/>
</dbReference>
<dbReference type="InterPro" id="IPR020846">
    <property type="entry name" value="MFS_dom"/>
</dbReference>
<keyword evidence="8" id="KW-1185">Reference proteome</keyword>
<organism evidence="7 8">
    <name type="scientific">Colletotrichum spaethianum</name>
    <dbReference type="NCBI Taxonomy" id="700344"/>
    <lineage>
        <taxon>Eukaryota</taxon>
        <taxon>Fungi</taxon>
        <taxon>Dikarya</taxon>
        <taxon>Ascomycota</taxon>
        <taxon>Pezizomycotina</taxon>
        <taxon>Sordariomycetes</taxon>
        <taxon>Hypocreomycetidae</taxon>
        <taxon>Glomerellales</taxon>
        <taxon>Glomerellaceae</taxon>
        <taxon>Colletotrichum</taxon>
        <taxon>Colletotrichum spaethianum species complex</taxon>
    </lineage>
</organism>
<dbReference type="GeneID" id="73322324"/>
<dbReference type="RefSeq" id="XP_049123691.1">
    <property type="nucleotide sequence ID" value="XM_049267734.1"/>
</dbReference>
<dbReference type="Proteomes" id="UP001055115">
    <property type="component" value="Unassembled WGS sequence"/>
</dbReference>
<dbReference type="PROSITE" id="PS50850">
    <property type="entry name" value="MFS"/>
    <property type="match status" value="1"/>
</dbReference>